<protein>
    <submittedName>
        <fullName evidence="1">Uncharacterized protein</fullName>
    </submittedName>
</protein>
<dbReference type="PANTHER" id="PTHR37490">
    <property type="entry name" value="EXPRESSED PROTEIN"/>
    <property type="match status" value="1"/>
</dbReference>
<organism evidence="1 2">
    <name type="scientific">Ramularia collo-cygni</name>
    <dbReference type="NCBI Taxonomy" id="112498"/>
    <lineage>
        <taxon>Eukaryota</taxon>
        <taxon>Fungi</taxon>
        <taxon>Dikarya</taxon>
        <taxon>Ascomycota</taxon>
        <taxon>Pezizomycotina</taxon>
        <taxon>Dothideomycetes</taxon>
        <taxon>Dothideomycetidae</taxon>
        <taxon>Mycosphaerellales</taxon>
        <taxon>Mycosphaerellaceae</taxon>
        <taxon>Ramularia</taxon>
    </lineage>
</organism>
<dbReference type="Proteomes" id="UP000225277">
    <property type="component" value="Unassembled WGS sequence"/>
</dbReference>
<dbReference type="AlphaFoldDB" id="A0A2D3VP17"/>
<evidence type="ECO:0000313" key="2">
    <source>
        <dbReference type="Proteomes" id="UP000225277"/>
    </source>
</evidence>
<accession>A0A2D3VP17</accession>
<dbReference type="GeneID" id="35604374"/>
<evidence type="ECO:0000313" key="1">
    <source>
        <dbReference type="EMBL" id="CZT23588.1"/>
    </source>
</evidence>
<dbReference type="PANTHER" id="PTHR37490:SF3">
    <property type="entry name" value="DUF3431 DOMAIN CONTAINING PROTEIN"/>
    <property type="match status" value="1"/>
</dbReference>
<proteinExistence type="predicted"/>
<dbReference type="RefSeq" id="XP_023630312.1">
    <property type="nucleotide sequence ID" value="XM_023774544.1"/>
</dbReference>
<reference evidence="1 2" key="1">
    <citation type="submission" date="2016-03" db="EMBL/GenBank/DDBJ databases">
        <authorList>
            <person name="Ploux O."/>
        </authorList>
    </citation>
    <scope>NUCLEOTIDE SEQUENCE [LARGE SCALE GENOMIC DNA]</scope>
    <source>
        <strain evidence="1 2">URUG2</strain>
    </source>
</reference>
<dbReference type="InterPro" id="IPR021838">
    <property type="entry name" value="DUF3431"/>
</dbReference>
<dbReference type="Pfam" id="PF11913">
    <property type="entry name" value="DUF3431"/>
    <property type="match status" value="1"/>
</dbReference>
<dbReference type="STRING" id="112498.A0A2D3VP17"/>
<name>A0A2D3VP17_9PEZI</name>
<keyword evidence="2" id="KW-1185">Reference proteome</keyword>
<dbReference type="EMBL" id="FJUY01000017">
    <property type="protein sequence ID" value="CZT23588.1"/>
    <property type="molecule type" value="Genomic_DNA"/>
</dbReference>
<gene>
    <name evidence="1" type="ORF">RCC_09302</name>
</gene>
<sequence>MAWHHQSVPWQKVTITLAILYFLAFHVHPAIRNFHTTIVQQYPLPDILDPRKHAPVNSYATTLTTNLIIASTVEDNITWTSDLFPHLPNLRILRYISDSSTAEFHPPVYNKGREALMYLTFMRDHHHLTRTPDSQDDGLADVNIFIHAEEFPWHAEPALMKSMLFTLAHLDLQHVVENGYVNLRYTWGGPGEHNCPDGGFNTSTTFEENPLGEEYFMREAFETNFPGEEVPELLAGPCCSQFAVSRETIRGRERGVYERAVDWLVETSWPDQLVGRVWEHMWIWLFKGVARDCGSEEWRTLCAMYKVCFEGSIELRQFEEAWVERERLIEYEFGFWRELVRPARVAWARNVVQVIASKLDALMAEAVDRGGSRILTAIPA</sequence>
<dbReference type="OrthoDB" id="426718at2759"/>